<dbReference type="Pfam" id="PF17135">
    <property type="entry name" value="Ribosomal_L18"/>
    <property type="match status" value="1"/>
</dbReference>
<sequence>MGVEIHHSKDRKVWHKEPKSQDIYLYLLVKLYRWLDRRTNSTVNQVVLKTLIMSHTNHPVKKKKTAVVVGMVTDDMQILQVPKLKAKGNILTFGQLAWSPPGAMASCSSKRGRMGSQHQEEAEGQLFAKLPITASKLAA</sequence>
<dbReference type="EMBL" id="LZPO01007942">
    <property type="protein sequence ID" value="OBS83368.1"/>
    <property type="molecule type" value="Genomic_DNA"/>
</dbReference>
<proteinExistence type="predicted"/>
<accession>A0A1A6HY26</accession>
<reference evidence="5 6" key="1">
    <citation type="submission" date="2016-06" db="EMBL/GenBank/DDBJ databases">
        <title>The Draft Genome Sequence and Annotation of the Desert Woodrat Neotoma lepida.</title>
        <authorList>
            <person name="Campbell M."/>
            <person name="Oakeson K.F."/>
            <person name="Yandell M."/>
            <person name="Halpert J.R."/>
            <person name="Dearing D."/>
        </authorList>
    </citation>
    <scope>NUCLEOTIDE SEQUENCE [LARGE SCALE GENOMIC DNA]</scope>
    <source>
        <strain evidence="5">417</strain>
        <tissue evidence="5">Liver</tissue>
    </source>
</reference>
<dbReference type="InterPro" id="IPR021131">
    <property type="entry name" value="Ribosomal_uL15/eL18"/>
</dbReference>
<dbReference type="GO" id="GO:0022625">
    <property type="term" value="C:cytosolic large ribosomal subunit"/>
    <property type="evidence" value="ECO:0007669"/>
    <property type="project" value="TreeGrafter"/>
</dbReference>
<dbReference type="PANTHER" id="PTHR10934">
    <property type="entry name" value="60S RIBOSOMAL PROTEIN L18"/>
    <property type="match status" value="1"/>
</dbReference>
<keyword evidence="2" id="KW-0689">Ribosomal protein</keyword>
<evidence type="ECO:0000256" key="1">
    <source>
        <dbReference type="ARBA" id="ARBA00011133"/>
    </source>
</evidence>
<dbReference type="GO" id="GO:0003735">
    <property type="term" value="F:structural constituent of ribosome"/>
    <property type="evidence" value="ECO:0007669"/>
    <property type="project" value="InterPro"/>
</dbReference>
<evidence type="ECO:0000259" key="4">
    <source>
        <dbReference type="Pfam" id="PF17135"/>
    </source>
</evidence>
<evidence type="ECO:0000313" key="6">
    <source>
        <dbReference type="Proteomes" id="UP000092124"/>
    </source>
</evidence>
<comment type="caution">
    <text evidence="5">The sequence shown here is derived from an EMBL/GenBank/DDBJ whole genome shotgun (WGS) entry which is preliminary data.</text>
</comment>
<dbReference type="Gene3D" id="3.100.10.10">
    <property type="match status" value="1"/>
</dbReference>
<name>A0A1A6HY26_NEOLE</name>
<dbReference type="OrthoDB" id="6353017at2759"/>
<evidence type="ECO:0000256" key="3">
    <source>
        <dbReference type="ARBA" id="ARBA00023274"/>
    </source>
</evidence>
<dbReference type="Proteomes" id="UP000092124">
    <property type="component" value="Unassembled WGS sequence"/>
</dbReference>
<keyword evidence="3" id="KW-0687">Ribonucleoprotein</keyword>
<comment type="subunit">
    <text evidence="1">Component of the large ribosomal subunit.</text>
</comment>
<evidence type="ECO:0000313" key="5">
    <source>
        <dbReference type="EMBL" id="OBS83368.1"/>
    </source>
</evidence>
<dbReference type="STRING" id="56216.A0A1A6HY26"/>
<feature type="domain" description="Large ribosomal subunit protein uL15/eL18" evidence="4">
    <location>
        <begin position="2"/>
        <end position="85"/>
    </location>
</feature>
<dbReference type="GO" id="GO:0006412">
    <property type="term" value="P:translation"/>
    <property type="evidence" value="ECO:0007669"/>
    <property type="project" value="InterPro"/>
</dbReference>
<dbReference type="AlphaFoldDB" id="A0A1A6HY26"/>
<dbReference type="GO" id="GO:0003723">
    <property type="term" value="F:RNA binding"/>
    <property type="evidence" value="ECO:0007669"/>
    <property type="project" value="TreeGrafter"/>
</dbReference>
<dbReference type="InterPro" id="IPR000039">
    <property type="entry name" value="Ribosomal_eL18"/>
</dbReference>
<keyword evidence="6" id="KW-1185">Reference proteome</keyword>
<organism evidence="5 6">
    <name type="scientific">Neotoma lepida</name>
    <name type="common">Desert woodrat</name>
    <dbReference type="NCBI Taxonomy" id="56216"/>
    <lineage>
        <taxon>Eukaryota</taxon>
        <taxon>Metazoa</taxon>
        <taxon>Chordata</taxon>
        <taxon>Craniata</taxon>
        <taxon>Vertebrata</taxon>
        <taxon>Euteleostomi</taxon>
        <taxon>Mammalia</taxon>
        <taxon>Eutheria</taxon>
        <taxon>Euarchontoglires</taxon>
        <taxon>Glires</taxon>
        <taxon>Rodentia</taxon>
        <taxon>Myomorpha</taxon>
        <taxon>Muroidea</taxon>
        <taxon>Cricetidae</taxon>
        <taxon>Neotominae</taxon>
        <taxon>Neotoma</taxon>
    </lineage>
</organism>
<feature type="non-terminal residue" evidence="5">
    <location>
        <position position="139"/>
    </location>
</feature>
<gene>
    <name evidence="5" type="ORF">A6R68_22649</name>
</gene>
<dbReference type="PANTHER" id="PTHR10934:SF2">
    <property type="entry name" value="LARGE RIBOSOMAL SUBUNIT PROTEIN EL18"/>
    <property type="match status" value="1"/>
</dbReference>
<evidence type="ECO:0000256" key="2">
    <source>
        <dbReference type="ARBA" id="ARBA00022980"/>
    </source>
</evidence>
<dbReference type="GO" id="GO:0005791">
    <property type="term" value="C:rough endoplasmic reticulum"/>
    <property type="evidence" value="ECO:0007669"/>
    <property type="project" value="UniProtKB-SubCell"/>
</dbReference>
<protein>
    <recommendedName>
        <fullName evidence="4">Large ribosomal subunit protein uL15/eL18 domain-containing protein</fullName>
    </recommendedName>
</protein>